<name>A0A3A4MJJ9_9STRE</name>
<dbReference type="Proteomes" id="UP000265600">
    <property type="component" value="Unassembled WGS sequence"/>
</dbReference>
<evidence type="ECO:0000313" key="2">
    <source>
        <dbReference type="Proteomes" id="UP000265600"/>
    </source>
</evidence>
<dbReference type="Pfam" id="PF11391">
    <property type="entry name" value="DUF2798"/>
    <property type="match status" value="1"/>
</dbReference>
<dbReference type="AlphaFoldDB" id="A0A3A4MJJ9"/>
<sequence>MSFYGLFYNGIAITPNTYLSAWLVNFIAALPLNFLIVGPIARFILSSFQKPFTEEEVEDFQDDDEIPTII</sequence>
<accession>A0A3A4MJJ9</accession>
<protein>
    <submittedName>
        <fullName evidence="1">Uncharacterized protein</fullName>
    </submittedName>
</protein>
<dbReference type="InterPro" id="IPR021529">
    <property type="entry name" value="DUF2798"/>
</dbReference>
<evidence type="ECO:0000313" key="1">
    <source>
        <dbReference type="EMBL" id="RJP09855.1"/>
    </source>
</evidence>
<dbReference type="EMBL" id="PTTJ01000110">
    <property type="protein sequence ID" value="RJP09855.1"/>
    <property type="molecule type" value="Genomic_DNA"/>
</dbReference>
<gene>
    <name evidence="1" type="ORF">C5O69_09195</name>
</gene>
<proteinExistence type="predicted"/>
<organism evidence="1 2">
    <name type="scientific">Streptococcus pseudopneumoniae</name>
    <dbReference type="NCBI Taxonomy" id="257758"/>
    <lineage>
        <taxon>Bacteria</taxon>
        <taxon>Bacillati</taxon>
        <taxon>Bacillota</taxon>
        <taxon>Bacilli</taxon>
        <taxon>Lactobacillales</taxon>
        <taxon>Streptococcaceae</taxon>
        <taxon>Streptococcus</taxon>
    </lineage>
</organism>
<reference evidence="2" key="1">
    <citation type="submission" date="2018-02" db="EMBL/GenBank/DDBJ databases">
        <authorList>
            <person name="Handem S."/>
        </authorList>
    </citation>
    <scope>NUCLEOTIDE SEQUENCE [LARGE SCALE GENOMIC DNA]</scope>
    <source>
        <strain evidence="2">Spain3473</strain>
    </source>
</reference>
<dbReference type="RefSeq" id="WP_031222800.1">
    <property type="nucleotide sequence ID" value="NZ_CMJT01000017.1"/>
</dbReference>
<comment type="caution">
    <text evidence="1">The sequence shown here is derived from an EMBL/GenBank/DDBJ whole genome shotgun (WGS) entry which is preliminary data.</text>
</comment>